<comment type="caution">
    <text evidence="3">The sequence shown here is derived from an EMBL/GenBank/DDBJ whole genome shotgun (WGS) entry which is preliminary data.</text>
</comment>
<proteinExistence type="predicted"/>
<sequence length="254" mass="27746">MRTIAKRALLWTVLAVMATAAAVVMRNPVESPLPISVHDGTVSIMPLGDSISGSTGCWRSLLWNRLADAGYDDLDFVGKRQGPECDEGFDDDSRAYSGFEATGVAEEGLLFSWLKRDPADVMLVHIGSNDIRRGDTTDEILAGYSTLVDHMRQMNPHMVIVIAQIIPMTEYPMDKACLHCPSQVDELNARIPAWAEGHDTVESPILVVDQNAGFDVEADTYDGLHTDGSGARKMADKWYSALRQVLAPPSRAAT</sequence>
<keyword evidence="4" id="KW-1185">Reference proteome</keyword>
<protein>
    <submittedName>
        <fullName evidence="3">Lysophospholipase L1-like esterase</fullName>
    </submittedName>
</protein>
<evidence type="ECO:0000259" key="2">
    <source>
        <dbReference type="Pfam" id="PF13472"/>
    </source>
</evidence>
<evidence type="ECO:0000256" key="1">
    <source>
        <dbReference type="SAM" id="SignalP"/>
    </source>
</evidence>
<dbReference type="InterPro" id="IPR013830">
    <property type="entry name" value="SGNH_hydro"/>
</dbReference>
<dbReference type="Proteomes" id="UP000321617">
    <property type="component" value="Unassembled WGS sequence"/>
</dbReference>
<dbReference type="SUPFAM" id="SSF52266">
    <property type="entry name" value="SGNH hydrolase"/>
    <property type="match status" value="1"/>
</dbReference>
<dbReference type="GO" id="GO:0004622">
    <property type="term" value="F:phosphatidylcholine lysophospholipase activity"/>
    <property type="evidence" value="ECO:0007669"/>
    <property type="project" value="TreeGrafter"/>
</dbReference>
<dbReference type="CDD" id="cd01833">
    <property type="entry name" value="XynB_like"/>
    <property type="match status" value="1"/>
</dbReference>
<dbReference type="OrthoDB" id="468550at2"/>
<feature type="signal peptide" evidence="1">
    <location>
        <begin position="1"/>
        <end position="22"/>
    </location>
</feature>
<dbReference type="PANTHER" id="PTHR30383">
    <property type="entry name" value="THIOESTERASE 1/PROTEASE 1/LYSOPHOSPHOLIPASE L1"/>
    <property type="match status" value="1"/>
</dbReference>
<gene>
    <name evidence="3" type="ORF">LX16_4716</name>
</gene>
<dbReference type="Pfam" id="PF13472">
    <property type="entry name" value="Lipase_GDSL_2"/>
    <property type="match status" value="1"/>
</dbReference>
<dbReference type="RefSeq" id="WP_147143314.1">
    <property type="nucleotide sequence ID" value="NZ_BAABIJ010000005.1"/>
</dbReference>
<evidence type="ECO:0000313" key="4">
    <source>
        <dbReference type="Proteomes" id="UP000321617"/>
    </source>
</evidence>
<reference evidence="3 4" key="1">
    <citation type="journal article" date="2013" name="Stand. Genomic Sci.">
        <title>Genomic Encyclopedia of Type Strains, Phase I: The one thousand microbial genomes (KMG-I) project.</title>
        <authorList>
            <person name="Kyrpides N.C."/>
            <person name="Woyke T."/>
            <person name="Eisen J.A."/>
            <person name="Garrity G."/>
            <person name="Lilburn T.G."/>
            <person name="Beck B.J."/>
            <person name="Whitman W.B."/>
            <person name="Hugenholtz P."/>
            <person name="Klenk H.P."/>
        </authorList>
    </citation>
    <scope>NUCLEOTIDE SEQUENCE [LARGE SCALE GENOMIC DNA]</scope>
    <source>
        <strain evidence="3 4">DSM 45044</strain>
    </source>
</reference>
<keyword evidence="1" id="KW-0732">Signal</keyword>
<dbReference type="InterPro" id="IPR051532">
    <property type="entry name" value="Ester_Hydrolysis_Enzymes"/>
</dbReference>
<dbReference type="InterPro" id="IPR036514">
    <property type="entry name" value="SGNH_hydro_sf"/>
</dbReference>
<name>A0A562UQN4_9ACTN</name>
<evidence type="ECO:0000313" key="3">
    <source>
        <dbReference type="EMBL" id="TWJ07933.1"/>
    </source>
</evidence>
<feature type="chain" id="PRO_5038576746" evidence="1">
    <location>
        <begin position="23"/>
        <end position="254"/>
    </location>
</feature>
<dbReference type="EMBL" id="VLLL01000009">
    <property type="protein sequence ID" value="TWJ07933.1"/>
    <property type="molecule type" value="Genomic_DNA"/>
</dbReference>
<dbReference type="Gene3D" id="3.40.50.1110">
    <property type="entry name" value="SGNH hydrolase"/>
    <property type="match status" value="1"/>
</dbReference>
<dbReference type="PANTHER" id="PTHR30383:SF2">
    <property type="entry name" value="CELLULOSE-BINDING PROTEIN"/>
    <property type="match status" value="1"/>
</dbReference>
<accession>A0A562UQN4</accession>
<dbReference type="AlphaFoldDB" id="A0A562UQN4"/>
<feature type="domain" description="SGNH hydrolase-type esterase" evidence="2">
    <location>
        <begin position="47"/>
        <end position="232"/>
    </location>
</feature>
<organism evidence="3 4">
    <name type="scientific">Stackebrandtia albiflava</name>
    <dbReference type="NCBI Taxonomy" id="406432"/>
    <lineage>
        <taxon>Bacteria</taxon>
        <taxon>Bacillati</taxon>
        <taxon>Actinomycetota</taxon>
        <taxon>Actinomycetes</taxon>
        <taxon>Glycomycetales</taxon>
        <taxon>Glycomycetaceae</taxon>
        <taxon>Stackebrandtia</taxon>
    </lineage>
</organism>